<evidence type="ECO:0000256" key="1">
    <source>
        <dbReference type="SAM" id="Coils"/>
    </source>
</evidence>
<reference evidence="3 4" key="1">
    <citation type="submission" date="2014-04" db="EMBL/GenBank/DDBJ databases">
        <title>Evolutionary Origins and Diversification of the Mycorrhizal Mutualists.</title>
        <authorList>
            <consortium name="DOE Joint Genome Institute"/>
            <consortium name="Mycorrhizal Genomics Consortium"/>
            <person name="Kohler A."/>
            <person name="Kuo A."/>
            <person name="Nagy L.G."/>
            <person name="Floudas D."/>
            <person name="Copeland A."/>
            <person name="Barry K.W."/>
            <person name="Cichocki N."/>
            <person name="Veneault-Fourrey C."/>
            <person name="LaButti K."/>
            <person name="Lindquist E.A."/>
            <person name="Lipzen A."/>
            <person name="Lundell T."/>
            <person name="Morin E."/>
            <person name="Murat C."/>
            <person name="Riley R."/>
            <person name="Ohm R."/>
            <person name="Sun H."/>
            <person name="Tunlid A."/>
            <person name="Henrissat B."/>
            <person name="Grigoriev I.V."/>
            <person name="Hibbett D.S."/>
            <person name="Martin F."/>
        </authorList>
    </citation>
    <scope>NUCLEOTIDE SEQUENCE [LARGE SCALE GENOMIC DNA]</scope>
    <source>
        <strain evidence="3 4">FD-317 M1</strain>
    </source>
</reference>
<proteinExistence type="predicted"/>
<evidence type="ECO:0000313" key="4">
    <source>
        <dbReference type="Proteomes" id="UP000053593"/>
    </source>
</evidence>
<organism evidence="3 4">
    <name type="scientific">Collybiopsis luxurians FD-317 M1</name>
    <dbReference type="NCBI Taxonomy" id="944289"/>
    <lineage>
        <taxon>Eukaryota</taxon>
        <taxon>Fungi</taxon>
        <taxon>Dikarya</taxon>
        <taxon>Basidiomycota</taxon>
        <taxon>Agaricomycotina</taxon>
        <taxon>Agaricomycetes</taxon>
        <taxon>Agaricomycetidae</taxon>
        <taxon>Agaricales</taxon>
        <taxon>Marasmiineae</taxon>
        <taxon>Omphalotaceae</taxon>
        <taxon>Collybiopsis</taxon>
        <taxon>Collybiopsis luxurians</taxon>
    </lineage>
</organism>
<gene>
    <name evidence="3" type="ORF">GYMLUDRAFT_259576</name>
</gene>
<feature type="compositionally biased region" description="Basic and acidic residues" evidence="2">
    <location>
        <begin position="138"/>
        <end position="147"/>
    </location>
</feature>
<accession>A0A0D0D257</accession>
<dbReference type="Proteomes" id="UP000053593">
    <property type="component" value="Unassembled WGS sequence"/>
</dbReference>
<feature type="compositionally biased region" description="Polar residues" evidence="2">
    <location>
        <begin position="148"/>
        <end position="163"/>
    </location>
</feature>
<dbReference type="EMBL" id="KN834764">
    <property type="protein sequence ID" value="KIK63293.1"/>
    <property type="molecule type" value="Genomic_DNA"/>
</dbReference>
<evidence type="ECO:0000256" key="2">
    <source>
        <dbReference type="SAM" id="MobiDB-lite"/>
    </source>
</evidence>
<keyword evidence="4" id="KW-1185">Reference proteome</keyword>
<name>A0A0D0D257_9AGAR</name>
<keyword evidence="1" id="KW-0175">Coiled coil</keyword>
<dbReference type="OrthoDB" id="3033315at2759"/>
<feature type="region of interest" description="Disordered" evidence="2">
    <location>
        <begin position="138"/>
        <end position="163"/>
    </location>
</feature>
<dbReference type="HOGENOM" id="CLU_1256150_0_0_1"/>
<evidence type="ECO:0000313" key="3">
    <source>
        <dbReference type="EMBL" id="KIK63293.1"/>
    </source>
</evidence>
<protein>
    <submittedName>
        <fullName evidence="3">Uncharacterized protein</fullName>
    </submittedName>
</protein>
<sequence>MDEGFVILGSWPGRVDNIERKVNLLSSGYENPARELFEELQSVSNMVLREHGKASEQEKREMSDDLKSRLRKLSRAMEDCEQLVDVLYRRNRFMAGLMRALDLRRIRKLQAEVKRRTAELDRGITRLKTRWAEDELPTRTRDQKLNDQQEQWASTTSSNVPSTAISELSQAGSTTAVTPTTTLANASIGGGQFNTVGGNMFRNTVYDYSQHTSIHNHFHY</sequence>
<feature type="coiled-coil region" evidence="1">
    <location>
        <begin position="63"/>
        <end position="90"/>
    </location>
</feature>
<dbReference type="AlphaFoldDB" id="A0A0D0D257"/>